<feature type="compositionally biased region" description="Low complexity" evidence="2">
    <location>
        <begin position="52"/>
        <end position="61"/>
    </location>
</feature>
<dbReference type="GO" id="GO:0008010">
    <property type="term" value="F:structural constituent of chitin-based larval cuticle"/>
    <property type="evidence" value="ECO:0007669"/>
    <property type="project" value="TreeGrafter"/>
</dbReference>
<dbReference type="AlphaFoldDB" id="A0A4Y2LNL2"/>
<evidence type="ECO:0000313" key="3">
    <source>
        <dbReference type="EMBL" id="GBN15710.1"/>
    </source>
</evidence>
<evidence type="ECO:0000256" key="2">
    <source>
        <dbReference type="SAM" id="MobiDB-lite"/>
    </source>
</evidence>
<organism evidence="3 4">
    <name type="scientific">Araneus ventricosus</name>
    <name type="common">Orbweaver spider</name>
    <name type="synonym">Epeira ventricosa</name>
    <dbReference type="NCBI Taxonomy" id="182803"/>
    <lineage>
        <taxon>Eukaryota</taxon>
        <taxon>Metazoa</taxon>
        <taxon>Ecdysozoa</taxon>
        <taxon>Arthropoda</taxon>
        <taxon>Chelicerata</taxon>
        <taxon>Arachnida</taxon>
        <taxon>Araneae</taxon>
        <taxon>Araneomorphae</taxon>
        <taxon>Entelegynae</taxon>
        <taxon>Araneoidea</taxon>
        <taxon>Araneidae</taxon>
        <taxon>Araneus</taxon>
    </lineage>
</organism>
<dbReference type="InterPro" id="IPR050468">
    <property type="entry name" value="Cuticle_Struct_Prot"/>
</dbReference>
<evidence type="ECO:0008006" key="5">
    <source>
        <dbReference type="Google" id="ProtNLM"/>
    </source>
</evidence>
<dbReference type="OrthoDB" id="6425109at2759"/>
<dbReference type="PROSITE" id="PS51155">
    <property type="entry name" value="CHIT_BIND_RR_2"/>
    <property type="match status" value="1"/>
</dbReference>
<dbReference type="InterPro" id="IPR000618">
    <property type="entry name" value="Insect_cuticle"/>
</dbReference>
<dbReference type="Proteomes" id="UP000499080">
    <property type="component" value="Unassembled WGS sequence"/>
</dbReference>
<evidence type="ECO:0000313" key="4">
    <source>
        <dbReference type="Proteomes" id="UP000499080"/>
    </source>
</evidence>
<evidence type="ECO:0000256" key="1">
    <source>
        <dbReference type="PROSITE-ProRule" id="PRU00497"/>
    </source>
</evidence>
<comment type="caution">
    <text evidence="3">The sequence shown here is derived from an EMBL/GenBank/DDBJ whole genome shotgun (WGS) entry which is preliminary data.</text>
</comment>
<name>A0A4Y2LNL2_ARAVE</name>
<reference evidence="3 4" key="1">
    <citation type="journal article" date="2019" name="Sci. Rep.">
        <title>Orb-weaving spider Araneus ventricosus genome elucidates the spidroin gene catalogue.</title>
        <authorList>
            <person name="Kono N."/>
            <person name="Nakamura H."/>
            <person name="Ohtoshi R."/>
            <person name="Moran D.A.P."/>
            <person name="Shinohara A."/>
            <person name="Yoshida Y."/>
            <person name="Fujiwara M."/>
            <person name="Mori M."/>
            <person name="Tomita M."/>
            <person name="Arakawa K."/>
        </authorList>
    </citation>
    <scope>NUCLEOTIDE SEQUENCE [LARGE SCALE GENOMIC DNA]</scope>
</reference>
<dbReference type="GO" id="GO:0062129">
    <property type="term" value="C:chitin-based extracellular matrix"/>
    <property type="evidence" value="ECO:0007669"/>
    <property type="project" value="TreeGrafter"/>
</dbReference>
<keyword evidence="4" id="KW-1185">Reference proteome</keyword>
<accession>A0A4Y2LNL2</accession>
<dbReference type="PANTHER" id="PTHR10380">
    <property type="entry name" value="CUTICLE PROTEIN"/>
    <property type="match status" value="1"/>
</dbReference>
<gene>
    <name evidence="3" type="ORF">AVEN_13517_1</name>
</gene>
<dbReference type="Pfam" id="PF00379">
    <property type="entry name" value="Chitin_bind_4"/>
    <property type="match status" value="1"/>
</dbReference>
<protein>
    <recommendedName>
        <fullName evidence="5">Cuticle protein 10.9</fullName>
    </recommendedName>
</protein>
<sequence length="311" mass="33867">MVIVAQTLTTAGISGLDAGNYRLSSVNDRGTSSASLGFGSSGNNGGNKRFTSSGYRGSVSSSGFLKGSSRRFDQNKAPKPYKFNYQSVDEQGHKHYYRQEADGSGAVRGSYRYTDVQGLYLVVNYIADASGFRARIRTNEPGTDGKEGPADVQMTVEKPPAGIQDRYTMFRGTGGLRGTDGEGAFTSRMRTEGNVRNIDPIVSQNVAPLEYSSGPIYLPQFPSPKLLRYPPRVPPPPSVAVLVKIIYKPQPVPVPVPQPVPLPVPQQFSLPVPQQFSRPVPQQFSRPLPCCNSPPISYISPETNEERDEYA</sequence>
<proteinExistence type="predicted"/>
<keyword evidence="1" id="KW-0193">Cuticle</keyword>
<feature type="region of interest" description="Disordered" evidence="2">
    <location>
        <begin position="279"/>
        <end position="311"/>
    </location>
</feature>
<feature type="region of interest" description="Disordered" evidence="2">
    <location>
        <begin position="34"/>
        <end position="61"/>
    </location>
</feature>
<dbReference type="EMBL" id="BGPR01006055">
    <property type="protein sequence ID" value="GBN15710.1"/>
    <property type="molecule type" value="Genomic_DNA"/>
</dbReference>